<dbReference type="InterPro" id="IPR050153">
    <property type="entry name" value="Metal_Ion_Import_ABC"/>
</dbReference>
<protein>
    <submittedName>
        <fullName evidence="6">Zinc transport system ATP-binding protein</fullName>
    </submittedName>
</protein>
<keyword evidence="2" id="KW-0813">Transport</keyword>
<dbReference type="GO" id="GO:0016887">
    <property type="term" value="F:ATP hydrolysis activity"/>
    <property type="evidence" value="ECO:0007669"/>
    <property type="project" value="InterPro"/>
</dbReference>
<dbReference type="PROSITE" id="PS50893">
    <property type="entry name" value="ABC_TRANSPORTER_2"/>
    <property type="match status" value="1"/>
</dbReference>
<keyword evidence="3" id="KW-0547">Nucleotide-binding</keyword>
<dbReference type="CDD" id="cd03235">
    <property type="entry name" value="ABC_Metallic_Cations"/>
    <property type="match status" value="1"/>
</dbReference>
<dbReference type="RefSeq" id="WP_110312003.1">
    <property type="nucleotide sequence ID" value="NZ_QICL01000028.1"/>
</dbReference>
<keyword evidence="4 6" id="KW-0067">ATP-binding</keyword>
<comment type="caution">
    <text evidence="6">The sequence shown here is derived from an EMBL/GenBank/DDBJ whole genome shotgun (WGS) entry which is preliminary data.</text>
</comment>
<evidence type="ECO:0000256" key="1">
    <source>
        <dbReference type="ARBA" id="ARBA00005417"/>
    </source>
</evidence>
<keyword evidence="7" id="KW-1185">Reference proteome</keyword>
<dbReference type="InterPro" id="IPR027417">
    <property type="entry name" value="P-loop_NTPase"/>
</dbReference>
<dbReference type="Proteomes" id="UP000247973">
    <property type="component" value="Unassembled WGS sequence"/>
</dbReference>
<dbReference type="GO" id="GO:0005524">
    <property type="term" value="F:ATP binding"/>
    <property type="evidence" value="ECO:0007669"/>
    <property type="project" value="UniProtKB-KW"/>
</dbReference>
<reference evidence="6 7" key="1">
    <citation type="submission" date="2018-03" db="EMBL/GenBank/DDBJ databases">
        <title>Genomic Encyclopedia of Archaeal and Bacterial Type Strains, Phase II (KMG-II): from individual species to whole genera.</title>
        <authorList>
            <person name="Goeker M."/>
        </authorList>
    </citation>
    <scope>NUCLEOTIDE SEQUENCE [LARGE SCALE GENOMIC DNA]</scope>
    <source>
        <strain evidence="6 7">DSM 100214</strain>
    </source>
</reference>
<evidence type="ECO:0000256" key="2">
    <source>
        <dbReference type="ARBA" id="ARBA00022448"/>
    </source>
</evidence>
<sequence>MTNKILELKNITVGYEANRPILNDVNLDVYQNDFLGIIGPNGGGKTTLLKTMLGLIKPSTGDISFYKKDQSVSRLNIGYLPQINQIDRKFPISVFDVILSGLTPRRKFFTYFTNEQKQQAKDVANRMGLESLINRPIGNLSGGQLQRTLLGRAIVDNPDLLILDEPNSYVDKRFETNFYKTLEEINLNTAIIIVSHDVGTVISLVKNIACVNEGLHYHSGSNVSNEWLEQTYTSCPIEIVGHGDFPHRILEKHDGCKCCDNPLPD</sequence>
<evidence type="ECO:0000256" key="3">
    <source>
        <dbReference type="ARBA" id="ARBA00022741"/>
    </source>
</evidence>
<evidence type="ECO:0000313" key="6">
    <source>
        <dbReference type="EMBL" id="PXV60942.1"/>
    </source>
</evidence>
<dbReference type="SUPFAM" id="SSF52540">
    <property type="entry name" value="P-loop containing nucleoside triphosphate hydrolases"/>
    <property type="match status" value="1"/>
</dbReference>
<dbReference type="PANTHER" id="PTHR42734">
    <property type="entry name" value="METAL TRANSPORT SYSTEM ATP-BINDING PROTEIN TM_0124-RELATED"/>
    <property type="match status" value="1"/>
</dbReference>
<name>A0A2V3PLG9_9BACT</name>
<dbReference type="Gene3D" id="3.40.50.300">
    <property type="entry name" value="P-loop containing nucleotide triphosphate hydrolases"/>
    <property type="match status" value="1"/>
</dbReference>
<evidence type="ECO:0000256" key="4">
    <source>
        <dbReference type="ARBA" id="ARBA00022840"/>
    </source>
</evidence>
<dbReference type="EMBL" id="QICL01000028">
    <property type="protein sequence ID" value="PXV60942.1"/>
    <property type="molecule type" value="Genomic_DNA"/>
</dbReference>
<proteinExistence type="inferred from homology"/>
<gene>
    <name evidence="6" type="ORF">CLV62_12830</name>
</gene>
<organism evidence="6 7">
    <name type="scientific">Dysgonomonas alginatilytica</name>
    <dbReference type="NCBI Taxonomy" id="1605892"/>
    <lineage>
        <taxon>Bacteria</taxon>
        <taxon>Pseudomonadati</taxon>
        <taxon>Bacteroidota</taxon>
        <taxon>Bacteroidia</taxon>
        <taxon>Bacteroidales</taxon>
        <taxon>Dysgonomonadaceae</taxon>
        <taxon>Dysgonomonas</taxon>
    </lineage>
</organism>
<dbReference type="PANTHER" id="PTHR42734:SF17">
    <property type="entry name" value="METAL TRANSPORT SYSTEM ATP-BINDING PROTEIN TM_0124-RELATED"/>
    <property type="match status" value="1"/>
</dbReference>
<dbReference type="AlphaFoldDB" id="A0A2V3PLG9"/>
<dbReference type="OrthoDB" id="9806726at2"/>
<evidence type="ECO:0000259" key="5">
    <source>
        <dbReference type="PROSITE" id="PS50893"/>
    </source>
</evidence>
<feature type="domain" description="ABC transporter" evidence="5">
    <location>
        <begin position="6"/>
        <end position="238"/>
    </location>
</feature>
<dbReference type="InterPro" id="IPR003439">
    <property type="entry name" value="ABC_transporter-like_ATP-bd"/>
</dbReference>
<evidence type="ECO:0000313" key="7">
    <source>
        <dbReference type="Proteomes" id="UP000247973"/>
    </source>
</evidence>
<dbReference type="InterPro" id="IPR003593">
    <property type="entry name" value="AAA+_ATPase"/>
</dbReference>
<comment type="similarity">
    <text evidence="1">Belongs to the ABC transporter superfamily.</text>
</comment>
<accession>A0A2V3PLG9</accession>
<dbReference type="SMART" id="SM00382">
    <property type="entry name" value="AAA"/>
    <property type="match status" value="1"/>
</dbReference>
<dbReference type="Pfam" id="PF00005">
    <property type="entry name" value="ABC_tran"/>
    <property type="match status" value="1"/>
</dbReference>